<evidence type="ECO:0000313" key="7">
    <source>
        <dbReference type="Proteomes" id="UP000051612"/>
    </source>
</evidence>
<keyword evidence="2" id="KW-0805">Transcription regulation</keyword>
<keyword evidence="4" id="KW-0804">Transcription</keyword>
<dbReference type="PROSITE" id="PS50931">
    <property type="entry name" value="HTH_LYSR"/>
    <property type="match status" value="1"/>
</dbReference>
<dbReference type="PATRIC" id="fig|1423772.3.peg.54"/>
<evidence type="ECO:0000256" key="3">
    <source>
        <dbReference type="ARBA" id="ARBA00023125"/>
    </source>
</evidence>
<dbReference type="SUPFAM" id="SSF46785">
    <property type="entry name" value="Winged helix' DNA-binding domain"/>
    <property type="match status" value="1"/>
</dbReference>
<dbReference type="Proteomes" id="UP000051612">
    <property type="component" value="Unassembled WGS sequence"/>
</dbReference>
<dbReference type="InterPro" id="IPR036390">
    <property type="entry name" value="WH_DNA-bd_sf"/>
</dbReference>
<dbReference type="SUPFAM" id="SSF53850">
    <property type="entry name" value="Periplasmic binding protein-like II"/>
    <property type="match status" value="1"/>
</dbReference>
<dbReference type="PANTHER" id="PTHR30419">
    <property type="entry name" value="HTH-TYPE TRANSCRIPTIONAL REGULATOR YBHD"/>
    <property type="match status" value="1"/>
</dbReference>
<dbReference type="RefSeq" id="WP_056958912.1">
    <property type="nucleotide sequence ID" value="NZ_AYYN01000062.1"/>
</dbReference>
<proteinExistence type="inferred from homology"/>
<gene>
    <name evidence="6" type="ORF">FC48_GL000042</name>
</gene>
<dbReference type="PRINTS" id="PR00039">
    <property type="entry name" value="HTHLYSR"/>
</dbReference>
<protein>
    <submittedName>
        <fullName evidence="6">LysR family transcriptional regulator</fullName>
    </submittedName>
</protein>
<dbReference type="GO" id="GO:0005829">
    <property type="term" value="C:cytosol"/>
    <property type="evidence" value="ECO:0007669"/>
    <property type="project" value="TreeGrafter"/>
</dbReference>
<evidence type="ECO:0000256" key="1">
    <source>
        <dbReference type="ARBA" id="ARBA00009437"/>
    </source>
</evidence>
<name>A0A0R2B996_9LACO</name>
<evidence type="ECO:0000256" key="2">
    <source>
        <dbReference type="ARBA" id="ARBA00023015"/>
    </source>
</evidence>
<dbReference type="EMBL" id="AYYN01000062">
    <property type="protein sequence ID" value="KRM75626.1"/>
    <property type="molecule type" value="Genomic_DNA"/>
</dbReference>
<dbReference type="InterPro" id="IPR036388">
    <property type="entry name" value="WH-like_DNA-bd_sf"/>
</dbReference>
<dbReference type="PANTHER" id="PTHR30419:SF25">
    <property type="entry name" value="HTH-TYPE TRANSCRIPTIONAL REGULATOR YTLI"/>
    <property type="match status" value="1"/>
</dbReference>
<sequence>MNIRDFEYFHQLVKEKNFSKVAQKFSVSQPTVTLAIKRLEEEFGTTFFIRDRSHKELLVTPSGYQFDAHLKVILNELTIAQKEALRAKQEKLLFGLPPIIGNYFFPNIVSKLIATGLIEQLETKEAGSQALLKLLLDGSLDFCLLGSLEPLTQPALKAETFAQTSFKIIVSKQHPLAQKKAVYFSELKDERFIVHNEGFIHDKVLKLLAQKEHFRPDVIYRTNYVHVLKSMVASNTGIACLTDIALSPNDDFSVLDLLDEHQPKFLLSIVTRATQVMTPAKKQLLDILHDTVYHSPLGKETKQ</sequence>
<reference evidence="6 7" key="1">
    <citation type="journal article" date="2015" name="Genome Announc.">
        <title>Expanding the biotechnology potential of lactobacilli through comparative genomics of 213 strains and associated genera.</title>
        <authorList>
            <person name="Sun Z."/>
            <person name="Harris H.M."/>
            <person name="McCann A."/>
            <person name="Guo C."/>
            <person name="Argimon S."/>
            <person name="Zhang W."/>
            <person name="Yang X."/>
            <person name="Jeffery I.B."/>
            <person name="Cooney J.C."/>
            <person name="Kagawa T.F."/>
            <person name="Liu W."/>
            <person name="Song Y."/>
            <person name="Salvetti E."/>
            <person name="Wrobel A."/>
            <person name="Rasinkangas P."/>
            <person name="Parkhill J."/>
            <person name="Rea M.C."/>
            <person name="O'Sullivan O."/>
            <person name="Ritari J."/>
            <person name="Douillard F.P."/>
            <person name="Paul Ross R."/>
            <person name="Yang R."/>
            <person name="Briner A.E."/>
            <person name="Felis G.E."/>
            <person name="de Vos W.M."/>
            <person name="Barrangou R."/>
            <person name="Klaenhammer T.R."/>
            <person name="Caufield P.W."/>
            <person name="Cui Y."/>
            <person name="Zhang H."/>
            <person name="O'Toole P.W."/>
        </authorList>
    </citation>
    <scope>NUCLEOTIDE SEQUENCE [LARGE SCALE GENOMIC DNA]</scope>
    <source>
        <strain evidence="6 7">DSM 20452</strain>
    </source>
</reference>
<dbReference type="Gene3D" id="3.40.190.290">
    <property type="match status" value="1"/>
</dbReference>
<dbReference type="Pfam" id="PF00126">
    <property type="entry name" value="HTH_1"/>
    <property type="match status" value="1"/>
</dbReference>
<evidence type="ECO:0000259" key="5">
    <source>
        <dbReference type="PROSITE" id="PS50931"/>
    </source>
</evidence>
<dbReference type="GO" id="GO:0003677">
    <property type="term" value="F:DNA binding"/>
    <property type="evidence" value="ECO:0007669"/>
    <property type="project" value="UniProtKB-KW"/>
</dbReference>
<evidence type="ECO:0000256" key="4">
    <source>
        <dbReference type="ARBA" id="ARBA00023163"/>
    </source>
</evidence>
<dbReference type="InterPro" id="IPR005119">
    <property type="entry name" value="LysR_subst-bd"/>
</dbReference>
<dbReference type="InterPro" id="IPR000847">
    <property type="entry name" value="LysR_HTH_N"/>
</dbReference>
<comment type="similarity">
    <text evidence="1">Belongs to the LysR transcriptional regulatory family.</text>
</comment>
<dbReference type="GO" id="GO:0003700">
    <property type="term" value="F:DNA-binding transcription factor activity"/>
    <property type="evidence" value="ECO:0007669"/>
    <property type="project" value="InterPro"/>
</dbReference>
<comment type="caution">
    <text evidence="6">The sequence shown here is derived from an EMBL/GenBank/DDBJ whole genome shotgun (WGS) entry which is preliminary data.</text>
</comment>
<feature type="domain" description="HTH lysR-type" evidence="5">
    <location>
        <begin position="1"/>
        <end position="58"/>
    </location>
</feature>
<dbReference type="Pfam" id="PF03466">
    <property type="entry name" value="LysR_substrate"/>
    <property type="match status" value="1"/>
</dbReference>
<organism evidence="6 7">
    <name type="scientific">Ligilactobacillus murinus DSM 20452 = NBRC 14221</name>
    <dbReference type="NCBI Taxonomy" id="1423772"/>
    <lineage>
        <taxon>Bacteria</taxon>
        <taxon>Bacillati</taxon>
        <taxon>Bacillota</taxon>
        <taxon>Bacilli</taxon>
        <taxon>Lactobacillales</taxon>
        <taxon>Lactobacillaceae</taxon>
        <taxon>Ligilactobacillus</taxon>
    </lineage>
</organism>
<dbReference type="Gene3D" id="1.10.10.10">
    <property type="entry name" value="Winged helix-like DNA-binding domain superfamily/Winged helix DNA-binding domain"/>
    <property type="match status" value="1"/>
</dbReference>
<accession>A0A0R2B996</accession>
<evidence type="ECO:0000313" key="6">
    <source>
        <dbReference type="EMBL" id="KRM75626.1"/>
    </source>
</evidence>
<dbReference type="InterPro" id="IPR050950">
    <property type="entry name" value="HTH-type_LysR_regulators"/>
</dbReference>
<keyword evidence="3" id="KW-0238">DNA-binding</keyword>
<dbReference type="AlphaFoldDB" id="A0A0R2B996"/>